<dbReference type="AlphaFoldDB" id="A0A6F8T6V3"/>
<evidence type="ECO:0000313" key="2">
    <source>
        <dbReference type="Proteomes" id="UP000502894"/>
    </source>
</evidence>
<proteinExistence type="predicted"/>
<reference evidence="1" key="1">
    <citation type="journal article" date="2020" name="Microbiol. Resour. Announc.">
        <title>Complete Genome Sequence of Novel Psychrotolerant Legionella Strain TUM19329, Isolated from Antarctic Lake Sediment.</title>
        <authorList>
            <person name="Shimada S."/>
            <person name="Nakai R."/>
            <person name="Aoki K."/>
            <person name="Shimoeda N."/>
            <person name="Ohno G."/>
            <person name="Miyazaki Y."/>
            <person name="Kudoh S."/>
            <person name="Imura S."/>
            <person name="Watanabe K."/>
            <person name="Ishii Y."/>
            <person name="Tateda K."/>
        </authorList>
    </citation>
    <scope>NUCLEOTIDE SEQUENCE [LARGE SCALE GENOMIC DNA]</scope>
    <source>
        <strain evidence="1">TUM19329</strain>
    </source>
</reference>
<organism evidence="1 2">
    <name type="scientific">Legionella antarctica</name>
    <dbReference type="NCBI Taxonomy" id="2708020"/>
    <lineage>
        <taxon>Bacteria</taxon>
        <taxon>Pseudomonadati</taxon>
        <taxon>Pseudomonadota</taxon>
        <taxon>Gammaproteobacteria</taxon>
        <taxon>Legionellales</taxon>
        <taxon>Legionellaceae</taxon>
        <taxon>Legionella</taxon>
    </lineage>
</organism>
<keyword evidence="2" id="KW-1185">Reference proteome</keyword>
<protein>
    <submittedName>
        <fullName evidence="1">Uncharacterized protein</fullName>
    </submittedName>
</protein>
<dbReference type="EMBL" id="AP022839">
    <property type="protein sequence ID" value="BCA95887.1"/>
    <property type="molecule type" value="Genomic_DNA"/>
</dbReference>
<sequence length="197" mass="22667">MPCWEQPKKQALRSKELQKLEKTDQSDRANYFKLSEKGKIKIALADLKRRQRVGEIFGEGCFKTAADFRAAALIYQHGEIPDHFYQAFVWANRAVQLGDKNQKQMAALAIDRYLVSIGHKQLFSSQAKIIPNKNGCFCMQQSEKRVPGHFIKEYGALSVKERYALYKKSFNQDKNCTLKECSEELKPTPRGTIPGFW</sequence>
<name>A0A6F8T6V3_9GAMM</name>
<accession>A0A6F8T6V3</accession>
<dbReference type="Proteomes" id="UP000502894">
    <property type="component" value="Chromosome"/>
</dbReference>
<dbReference type="KEGG" id="lant:TUM19329_22480"/>
<gene>
    <name evidence="1" type="ORF">TUM19329_22480</name>
</gene>
<evidence type="ECO:0000313" key="1">
    <source>
        <dbReference type="EMBL" id="BCA95887.1"/>
    </source>
</evidence>